<reference evidence="3 4" key="1">
    <citation type="submission" date="2018-01" db="EMBL/GenBank/DDBJ databases">
        <title>A novel member of the phylum Bacteroidetes isolated from glacier ice.</title>
        <authorList>
            <person name="Liu Q."/>
            <person name="Xin Y.-H."/>
        </authorList>
    </citation>
    <scope>NUCLEOTIDE SEQUENCE [LARGE SCALE GENOMIC DNA]</scope>
    <source>
        <strain evidence="3 4">RB1R16</strain>
    </source>
</reference>
<dbReference type="InterPro" id="IPR039519">
    <property type="entry name" value="YokE-like_PH"/>
</dbReference>
<feature type="domain" description="SHOCT" evidence="1">
    <location>
        <begin position="157"/>
        <end position="181"/>
    </location>
</feature>
<evidence type="ECO:0000259" key="2">
    <source>
        <dbReference type="Pfam" id="PF14470"/>
    </source>
</evidence>
<dbReference type="Pfam" id="PF14470">
    <property type="entry name" value="bPH_3"/>
    <property type="match status" value="1"/>
</dbReference>
<name>A0A2S7T0H1_9BACT</name>
<proteinExistence type="predicted"/>
<keyword evidence="4" id="KW-1185">Reference proteome</keyword>
<accession>A0A2S7T0H1</accession>
<protein>
    <recommendedName>
        <fullName evidence="5">YokE-like PH domain-containing protein</fullName>
    </recommendedName>
</protein>
<dbReference type="RefSeq" id="WP_105037265.1">
    <property type="nucleotide sequence ID" value="NZ_PPSL01000001.1"/>
</dbReference>
<dbReference type="Pfam" id="PF09851">
    <property type="entry name" value="SHOCT"/>
    <property type="match status" value="1"/>
</dbReference>
<evidence type="ECO:0000313" key="3">
    <source>
        <dbReference type="EMBL" id="PQJ12381.1"/>
    </source>
</evidence>
<sequence length="183" mass="20650">MWTAEKVEAEIKRLGAELIWVTSEVSHLHKLLLQDEKMIYIISGDLKKIHNEVMDHSGVVVLTDSRIIFFRRNILGEMTTETTPLHTISSVSTKSGLLFASLHIYTANNESVVEDTLKKQLIKMAGFIQAQLKVMPEQPLGEPGKQAPVAARDYSLLEKLFELKTKGVLTEEEFQAEKARFLA</sequence>
<dbReference type="AlphaFoldDB" id="A0A2S7T0H1"/>
<dbReference type="Proteomes" id="UP000239872">
    <property type="component" value="Unassembled WGS sequence"/>
</dbReference>
<evidence type="ECO:0000313" key="4">
    <source>
        <dbReference type="Proteomes" id="UP000239872"/>
    </source>
</evidence>
<evidence type="ECO:0000259" key="1">
    <source>
        <dbReference type="Pfam" id="PF09851"/>
    </source>
</evidence>
<comment type="caution">
    <text evidence="3">The sequence shown here is derived from an EMBL/GenBank/DDBJ whole genome shotgun (WGS) entry which is preliminary data.</text>
</comment>
<gene>
    <name evidence="3" type="ORF">CJD36_001115</name>
</gene>
<evidence type="ECO:0008006" key="5">
    <source>
        <dbReference type="Google" id="ProtNLM"/>
    </source>
</evidence>
<dbReference type="InterPro" id="IPR018649">
    <property type="entry name" value="SHOCT"/>
</dbReference>
<feature type="domain" description="YokE-like PH" evidence="2">
    <location>
        <begin position="34"/>
        <end position="129"/>
    </location>
</feature>
<dbReference type="OrthoDB" id="1418153at2"/>
<organism evidence="3 4">
    <name type="scientific">Flavipsychrobacter stenotrophus</name>
    <dbReference type="NCBI Taxonomy" id="2077091"/>
    <lineage>
        <taxon>Bacteria</taxon>
        <taxon>Pseudomonadati</taxon>
        <taxon>Bacteroidota</taxon>
        <taxon>Chitinophagia</taxon>
        <taxon>Chitinophagales</taxon>
        <taxon>Chitinophagaceae</taxon>
        <taxon>Flavipsychrobacter</taxon>
    </lineage>
</organism>
<dbReference type="EMBL" id="PPSL01000001">
    <property type="protein sequence ID" value="PQJ12381.1"/>
    <property type="molecule type" value="Genomic_DNA"/>
</dbReference>